<dbReference type="Gene3D" id="1.25.40.10">
    <property type="entry name" value="Tetratricopeptide repeat domain"/>
    <property type="match status" value="1"/>
</dbReference>
<protein>
    <recommendedName>
        <fullName evidence="4">Tetratricopeptide repeat-containing protein</fullName>
    </recommendedName>
</protein>
<dbReference type="PROSITE" id="PS50005">
    <property type="entry name" value="TPR"/>
    <property type="match status" value="1"/>
</dbReference>
<dbReference type="InterPro" id="IPR011990">
    <property type="entry name" value="TPR-like_helical_dom_sf"/>
</dbReference>
<keyword evidence="3" id="KW-1185">Reference proteome</keyword>
<accession>A0ABN0Z4N2</accession>
<reference evidence="2 3" key="1">
    <citation type="journal article" date="2019" name="Int. J. Syst. Evol. Microbiol.">
        <title>The Global Catalogue of Microorganisms (GCM) 10K type strain sequencing project: providing services to taxonomists for standard genome sequencing and annotation.</title>
        <authorList>
            <consortium name="The Broad Institute Genomics Platform"/>
            <consortium name="The Broad Institute Genome Sequencing Center for Infectious Disease"/>
            <person name="Wu L."/>
            <person name="Ma J."/>
        </authorList>
    </citation>
    <scope>NUCLEOTIDE SEQUENCE [LARGE SCALE GENOMIC DNA]</scope>
    <source>
        <strain evidence="2 3">JCM 12149</strain>
    </source>
</reference>
<sequence length="200" mass="22698">MKKVLLVLMVGLTIVLVGCNDEAKADEHVSQADEYRENGKLDDAISLYQKALDLKEDETTRKKLNETETEKETVEGMQTVLNTFDEVNTYYLQDNENISPKKIEEAVDKLRTAVGKVEKLDATKETEISTFLKDFKETSGISVIREYVESNFTDDGDTMETMGFLDEDVQEVNELNASFFSTMGNYIEDIADTELPSKYQ</sequence>
<evidence type="ECO:0000313" key="2">
    <source>
        <dbReference type="EMBL" id="GAA0432588.1"/>
    </source>
</evidence>
<feature type="repeat" description="TPR" evidence="1">
    <location>
        <begin position="25"/>
        <end position="58"/>
    </location>
</feature>
<dbReference type="RefSeq" id="WP_343751129.1">
    <property type="nucleotide sequence ID" value="NZ_BAAADM010000015.1"/>
</dbReference>
<evidence type="ECO:0000313" key="3">
    <source>
        <dbReference type="Proteomes" id="UP001501459"/>
    </source>
</evidence>
<name>A0ABN0Z4N2_9BACI</name>
<evidence type="ECO:0008006" key="4">
    <source>
        <dbReference type="Google" id="ProtNLM"/>
    </source>
</evidence>
<dbReference type="EMBL" id="BAAADM010000015">
    <property type="protein sequence ID" value="GAA0432588.1"/>
    <property type="molecule type" value="Genomic_DNA"/>
</dbReference>
<keyword evidence="1" id="KW-0802">TPR repeat</keyword>
<gene>
    <name evidence="2" type="ORF">GCM10008983_06470</name>
</gene>
<evidence type="ECO:0000256" key="1">
    <source>
        <dbReference type="PROSITE-ProRule" id="PRU00339"/>
    </source>
</evidence>
<dbReference type="SMART" id="SM00028">
    <property type="entry name" value="TPR"/>
    <property type="match status" value="1"/>
</dbReference>
<dbReference type="Proteomes" id="UP001501459">
    <property type="component" value="Unassembled WGS sequence"/>
</dbReference>
<organism evidence="2 3">
    <name type="scientific">Lentibacillus halophilus</name>
    <dbReference type="NCBI Taxonomy" id="295065"/>
    <lineage>
        <taxon>Bacteria</taxon>
        <taxon>Bacillati</taxon>
        <taxon>Bacillota</taxon>
        <taxon>Bacilli</taxon>
        <taxon>Bacillales</taxon>
        <taxon>Bacillaceae</taxon>
        <taxon>Lentibacillus</taxon>
    </lineage>
</organism>
<proteinExistence type="predicted"/>
<dbReference type="PROSITE" id="PS51257">
    <property type="entry name" value="PROKAR_LIPOPROTEIN"/>
    <property type="match status" value="1"/>
</dbReference>
<comment type="caution">
    <text evidence="2">The sequence shown here is derived from an EMBL/GenBank/DDBJ whole genome shotgun (WGS) entry which is preliminary data.</text>
</comment>
<dbReference type="InterPro" id="IPR019734">
    <property type="entry name" value="TPR_rpt"/>
</dbReference>